<feature type="transmembrane region" description="Helical" evidence="5">
    <location>
        <begin position="9"/>
        <end position="29"/>
    </location>
</feature>
<dbReference type="SUPFAM" id="SSF161098">
    <property type="entry name" value="MetI-like"/>
    <property type="match status" value="1"/>
</dbReference>
<evidence type="ECO:0000256" key="1">
    <source>
        <dbReference type="ARBA" id="ARBA00004141"/>
    </source>
</evidence>
<evidence type="ECO:0000256" key="4">
    <source>
        <dbReference type="ARBA" id="ARBA00023136"/>
    </source>
</evidence>
<accession>A0ABU3RA25</accession>
<dbReference type="RefSeq" id="WP_315950803.1">
    <property type="nucleotide sequence ID" value="NZ_JAWCUD010000002.1"/>
</dbReference>
<feature type="transmembrane region" description="Helical" evidence="5">
    <location>
        <begin position="287"/>
        <end position="311"/>
    </location>
</feature>
<keyword evidence="4 5" id="KW-0472">Membrane</keyword>
<dbReference type="Gene3D" id="1.10.3720.10">
    <property type="entry name" value="MetI-like"/>
    <property type="match status" value="1"/>
</dbReference>
<organism evidence="6 7">
    <name type="scientific">Paenibacillus violae</name>
    <dbReference type="NCBI Taxonomy" id="3077234"/>
    <lineage>
        <taxon>Bacteria</taxon>
        <taxon>Bacillati</taxon>
        <taxon>Bacillota</taxon>
        <taxon>Bacilli</taxon>
        <taxon>Bacillales</taxon>
        <taxon>Paenibacillaceae</taxon>
        <taxon>Paenibacillus</taxon>
    </lineage>
</organism>
<evidence type="ECO:0000313" key="7">
    <source>
        <dbReference type="Proteomes" id="UP001260980"/>
    </source>
</evidence>
<comment type="caution">
    <text evidence="6">The sequence shown here is derived from an EMBL/GenBank/DDBJ whole genome shotgun (WGS) entry which is preliminary data.</text>
</comment>
<evidence type="ECO:0008006" key="8">
    <source>
        <dbReference type="Google" id="ProtNLM"/>
    </source>
</evidence>
<dbReference type="EMBL" id="JAWCUD010000002">
    <property type="protein sequence ID" value="MDU0201124.1"/>
    <property type="molecule type" value="Genomic_DNA"/>
</dbReference>
<feature type="transmembrane region" description="Helical" evidence="5">
    <location>
        <begin position="158"/>
        <end position="182"/>
    </location>
</feature>
<keyword evidence="2 5" id="KW-0812">Transmembrane</keyword>
<keyword evidence="3 5" id="KW-1133">Transmembrane helix</keyword>
<evidence type="ECO:0000256" key="2">
    <source>
        <dbReference type="ARBA" id="ARBA00022692"/>
    </source>
</evidence>
<evidence type="ECO:0000313" key="6">
    <source>
        <dbReference type="EMBL" id="MDU0201124.1"/>
    </source>
</evidence>
<dbReference type="InterPro" id="IPR035906">
    <property type="entry name" value="MetI-like_sf"/>
</dbReference>
<evidence type="ECO:0000256" key="3">
    <source>
        <dbReference type="ARBA" id="ARBA00022989"/>
    </source>
</evidence>
<proteinExistence type="predicted"/>
<feature type="transmembrane region" description="Helical" evidence="5">
    <location>
        <begin position="220"/>
        <end position="245"/>
    </location>
</feature>
<gene>
    <name evidence="6" type="ORF">RQP52_08495</name>
</gene>
<reference evidence="6 7" key="1">
    <citation type="submission" date="2023-10" db="EMBL/GenBank/DDBJ databases">
        <title>Paenibacillus strain PFR10 Genome sequencing and assembly.</title>
        <authorList>
            <person name="Kim I."/>
        </authorList>
    </citation>
    <scope>NUCLEOTIDE SEQUENCE [LARGE SCALE GENOMIC DNA]</scope>
    <source>
        <strain evidence="6 7">PFR10</strain>
    </source>
</reference>
<dbReference type="Proteomes" id="UP001260980">
    <property type="component" value="Unassembled WGS sequence"/>
</dbReference>
<feature type="transmembrane region" description="Helical" evidence="5">
    <location>
        <begin position="85"/>
        <end position="108"/>
    </location>
</feature>
<dbReference type="PANTHER" id="PTHR43839">
    <property type="entry name" value="OPPC IN A BINDING PROTEIN-DEPENDENT TRANSPORT SYSTEM"/>
    <property type="match status" value="1"/>
</dbReference>
<sequence>MKKKSTKSFYFACAVIVFIVLLAIFGGMLKPHGLANADKVVLITEIIHGKMIGKTPPYSPNATYLLGTDHRGFDMLSLLLNGLKYTLVNAGLLTAFRFMFAIPLGMWSGTTGRGAEGLRVMQWVISAVPVFLFVYPPLSGLFFGLGLNEIDKANPHDFQLFTIVFFVMVTVLGVFPLAYQIAERARFYNRKPYVDASRLMGGTAFHRILRHIVTNMRLELLFMAISEFILVLFLMGQLAIFNLIIGGSETLVMVDKLVPGEVPYLIYLTKTGEWTAMIAYGAKYIQVYPYIVIESGIAFALLILSLQFFLYQFKKQNKGN</sequence>
<protein>
    <recommendedName>
        <fullName evidence="8">ABC transmembrane type-1 domain-containing protein</fullName>
    </recommendedName>
</protein>
<evidence type="ECO:0000256" key="5">
    <source>
        <dbReference type="SAM" id="Phobius"/>
    </source>
</evidence>
<feature type="transmembrane region" description="Helical" evidence="5">
    <location>
        <begin position="120"/>
        <end position="138"/>
    </location>
</feature>
<name>A0ABU3RA25_9BACL</name>
<comment type="subcellular location">
    <subcellularLocation>
        <location evidence="1">Membrane</location>
        <topology evidence="1">Multi-pass membrane protein</topology>
    </subcellularLocation>
</comment>
<keyword evidence="7" id="KW-1185">Reference proteome</keyword>
<dbReference type="PANTHER" id="PTHR43839:SF3">
    <property type="entry name" value="OLIGOPEPTIDE ABC TRANSPORTER, PERMEASE PROTEIN"/>
    <property type="match status" value="1"/>
</dbReference>